<protein>
    <submittedName>
        <fullName evidence="2">Uncharacterized protein</fullName>
    </submittedName>
</protein>
<dbReference type="AlphaFoldDB" id="A0AAD7C531"/>
<keyword evidence="3" id="KW-1185">Reference proteome</keyword>
<reference evidence="2" key="1">
    <citation type="submission" date="2023-03" db="EMBL/GenBank/DDBJ databases">
        <title>Massive genome expansion in bonnet fungi (Mycena s.s.) driven by repeated elements and novel gene families across ecological guilds.</title>
        <authorList>
            <consortium name="Lawrence Berkeley National Laboratory"/>
            <person name="Harder C.B."/>
            <person name="Miyauchi S."/>
            <person name="Viragh M."/>
            <person name="Kuo A."/>
            <person name="Thoen E."/>
            <person name="Andreopoulos B."/>
            <person name="Lu D."/>
            <person name="Skrede I."/>
            <person name="Drula E."/>
            <person name="Henrissat B."/>
            <person name="Morin E."/>
            <person name="Kohler A."/>
            <person name="Barry K."/>
            <person name="LaButti K."/>
            <person name="Morin E."/>
            <person name="Salamov A."/>
            <person name="Lipzen A."/>
            <person name="Mereny Z."/>
            <person name="Hegedus B."/>
            <person name="Baldrian P."/>
            <person name="Stursova M."/>
            <person name="Weitz H."/>
            <person name="Taylor A."/>
            <person name="Grigoriev I.V."/>
            <person name="Nagy L.G."/>
            <person name="Martin F."/>
            <person name="Kauserud H."/>
        </authorList>
    </citation>
    <scope>NUCLEOTIDE SEQUENCE</scope>
    <source>
        <strain evidence="2">9284</strain>
    </source>
</reference>
<organism evidence="2 3">
    <name type="scientific">Roridomyces roridus</name>
    <dbReference type="NCBI Taxonomy" id="1738132"/>
    <lineage>
        <taxon>Eukaryota</taxon>
        <taxon>Fungi</taxon>
        <taxon>Dikarya</taxon>
        <taxon>Basidiomycota</taxon>
        <taxon>Agaricomycotina</taxon>
        <taxon>Agaricomycetes</taxon>
        <taxon>Agaricomycetidae</taxon>
        <taxon>Agaricales</taxon>
        <taxon>Marasmiineae</taxon>
        <taxon>Mycenaceae</taxon>
        <taxon>Roridomyces</taxon>
    </lineage>
</organism>
<sequence>MAAEEEIDNETLQAQIDLSLSFAQNLVSSWVKPSLKPTKSSSRSFDAELKEYMRRPPRLGVGAAIPEAAVSSRDTEKLKSHLKKGGKRVREDEDDTAKQLSDNEAESRGASVKKKARIDPFEANKKKKKKGIEGDVAPAVVTPPPPEPVAPAEEAKPSEDPSSPTSKRRKKKKHKNKDAPDSAASLPGPSTAPPESPVKSSTVEVPDSPRPSYVISSSPPTSPSAQRLKLQSALLKGPILNLTGPPADDEEESGGEGSPEASQKKKRKRKKKKKSMGARQEQPV</sequence>
<dbReference type="Proteomes" id="UP001221142">
    <property type="component" value="Unassembled WGS sequence"/>
</dbReference>
<comment type="caution">
    <text evidence="2">The sequence shown here is derived from an EMBL/GenBank/DDBJ whole genome shotgun (WGS) entry which is preliminary data.</text>
</comment>
<dbReference type="InterPro" id="IPR021641">
    <property type="entry name" value="DUF3245"/>
</dbReference>
<name>A0AAD7C531_9AGAR</name>
<evidence type="ECO:0000313" key="2">
    <source>
        <dbReference type="EMBL" id="KAJ7639034.1"/>
    </source>
</evidence>
<evidence type="ECO:0000313" key="3">
    <source>
        <dbReference type="Proteomes" id="UP001221142"/>
    </source>
</evidence>
<accession>A0AAD7C531</accession>
<feature type="compositionally biased region" description="Basic residues" evidence="1">
    <location>
        <begin position="264"/>
        <end position="276"/>
    </location>
</feature>
<proteinExistence type="predicted"/>
<feature type="region of interest" description="Disordered" evidence="1">
    <location>
        <begin position="61"/>
        <end position="284"/>
    </location>
</feature>
<dbReference type="Pfam" id="PF11595">
    <property type="entry name" value="DUF3245"/>
    <property type="match status" value="1"/>
</dbReference>
<gene>
    <name evidence="2" type="ORF">FB45DRAFT_904539</name>
</gene>
<feature type="compositionally biased region" description="Basic residues" evidence="1">
    <location>
        <begin position="166"/>
        <end position="176"/>
    </location>
</feature>
<feature type="compositionally biased region" description="Polar residues" evidence="1">
    <location>
        <begin position="214"/>
        <end position="225"/>
    </location>
</feature>
<evidence type="ECO:0000256" key="1">
    <source>
        <dbReference type="SAM" id="MobiDB-lite"/>
    </source>
</evidence>
<dbReference type="EMBL" id="JARKIF010000005">
    <property type="protein sequence ID" value="KAJ7639034.1"/>
    <property type="molecule type" value="Genomic_DNA"/>
</dbReference>